<protein>
    <recommendedName>
        <fullName evidence="3">Toxin VasX N-terminal region domain-containing protein</fullName>
    </recommendedName>
</protein>
<dbReference type="Proteomes" id="UP000825591">
    <property type="component" value="Chromosome"/>
</dbReference>
<reference evidence="4 5" key="1">
    <citation type="submission" date="2021-08" db="EMBL/GenBank/DDBJ databases">
        <title>Bactericidal Effect of Pseudomonas oryziphila sp. nov., a novel Pseudomonas Species Against Xanthomonas oryzae Reduces Disease Severity of Bacterial Leaf Streak of Rice.</title>
        <authorList>
            <person name="Yang R."/>
            <person name="Li S."/>
            <person name="Li Y."/>
            <person name="Yan Y."/>
            <person name="Fang Y."/>
            <person name="Zou L."/>
            <person name="Chen G."/>
        </authorList>
    </citation>
    <scope>NUCLEOTIDE SEQUENCE [LARGE SCALE GENOMIC DNA]</scope>
    <source>
        <strain evidence="4 5">DSM 17497</strain>
    </source>
</reference>
<feature type="region of interest" description="Disordered" evidence="1">
    <location>
        <begin position="975"/>
        <end position="1004"/>
    </location>
</feature>
<dbReference type="EMBL" id="CP081966">
    <property type="protein sequence ID" value="QZP28544.1"/>
    <property type="molecule type" value="Genomic_DNA"/>
</dbReference>
<keyword evidence="5" id="KW-1185">Reference proteome</keyword>
<evidence type="ECO:0000313" key="4">
    <source>
        <dbReference type="EMBL" id="QZP28544.1"/>
    </source>
</evidence>
<feature type="transmembrane region" description="Helical" evidence="2">
    <location>
        <begin position="839"/>
        <end position="857"/>
    </location>
</feature>
<evidence type="ECO:0000259" key="3">
    <source>
        <dbReference type="Pfam" id="PF20249"/>
    </source>
</evidence>
<evidence type="ECO:0000256" key="2">
    <source>
        <dbReference type="SAM" id="Phobius"/>
    </source>
</evidence>
<feature type="domain" description="Toxin VasX N-terminal region" evidence="3">
    <location>
        <begin position="24"/>
        <end position="179"/>
    </location>
</feature>
<keyword evidence="2" id="KW-0812">Transmembrane</keyword>
<dbReference type="RefSeq" id="WP_222578003.1">
    <property type="nucleotide sequence ID" value="NZ_CP081966.1"/>
</dbReference>
<feature type="transmembrane region" description="Helical" evidence="2">
    <location>
        <begin position="780"/>
        <end position="801"/>
    </location>
</feature>
<accession>A0ABX9B946</accession>
<name>A0ABX9B946_9PSED</name>
<dbReference type="NCBIfam" id="NF041559">
    <property type="entry name" value="BTH_I2691_fam"/>
    <property type="match status" value="1"/>
</dbReference>
<organism evidence="4 5">
    <name type="scientific">Pseudomonas mosselii</name>
    <dbReference type="NCBI Taxonomy" id="78327"/>
    <lineage>
        <taxon>Bacteria</taxon>
        <taxon>Pseudomonadati</taxon>
        <taxon>Pseudomonadota</taxon>
        <taxon>Gammaproteobacteria</taxon>
        <taxon>Pseudomonadales</taxon>
        <taxon>Pseudomonadaceae</taxon>
        <taxon>Pseudomonas</taxon>
    </lineage>
</organism>
<sequence length="1054" mass="115122">MTLSLSQSILDAQRQAIPVPKPRCSACQRIGLPILLLRTAYAPSPKTLSTRNLPNYNGVAGIPMHSEQLRILRQGYVYVLLDQRVWHAYQVTPEGALRQFPAFQPPPQAGKPLSTACRQEHHDVIASFININTLLYSTAWIAFANDPWPKPVLDQYKHAIANNNPELTSRFQALDLKAAREAPGSVGRAMHADRLQLDEVLEYAVPSTGPFTSVHGFYPRLERLAATRTYIAALIQREELADGVLALTVPDPVGMVQECNAQRLAWVQALQAWRAEPQRHFEHFTSLALLGIRELNATLAAGEAAAEVEREAREVERWNSSPLLSAKAPLPAVDVEAQLPRRIERKQQEARERFEERYDEGERGAFASAYETELHNHQQLIDQLATLYAELYAAPAFQRIAYNDYSAIDWRSVEYFVSMLGTCLYGGPSETQPQDGAALGASQRLWQQELENPDSLLYQALVAKHQGLLRQLLEALTSQDLSKVYDTVKGLTTSYEGQQLMVKPVRDAIGQLLAATANAGNTLHQHLSAGAQQMIGYVHSAALLRFAGQHMTQLVVPLRAGEYLKLLNEGLQARTDALLGQLDQAFRKPAAHKVNAMLLSGAITAAVSGKHGKVVELVLWTMESAEDLQARLQHLQASAGSGAGEALRSVRIGADSLQYQAAHSLRLLNLSAEQTRALAREAMGNLRSGLSGLGPGRADLMLSLGGLWFQQDSLRRNHDALNATPGNAEAEALAAVWSSSIGVLGLSIEATGKAIEILRPARAAVTAGSTLMQGTQLVKYGGAIAAVAGFADGANYALAAQRTDLQGDSASKLLYITAGFLSIGSGAAGVSTLYFGSAFLGPVGIALVLALSAYTLATIAKKNESSPLETWARQSRWGLPASHREWQVAEDYDNAIGALNAALLGITAHASIDITFKETHPPKTIEPFVTLRDSFSVPLETRLNYTITIPNFVHGQARYEWTLVVYSPGRNTVPTVYSGDSDKEKTEPYENTDIPENSSRQGKTLRIEGSTSTANLKTIDAFELTVSYWPDKDDTINLARLIKKQDKLDTREYK</sequence>
<dbReference type="CDD" id="cd20707">
    <property type="entry name" value="MIX_III"/>
    <property type="match status" value="1"/>
</dbReference>
<evidence type="ECO:0000313" key="5">
    <source>
        <dbReference type="Proteomes" id="UP000825591"/>
    </source>
</evidence>
<proteinExistence type="predicted"/>
<keyword evidence="2" id="KW-1133">Transmembrane helix</keyword>
<evidence type="ECO:0000256" key="1">
    <source>
        <dbReference type="SAM" id="MobiDB-lite"/>
    </source>
</evidence>
<keyword evidence="2" id="KW-0472">Membrane</keyword>
<dbReference type="InterPro" id="IPR046864">
    <property type="entry name" value="VasX_N"/>
</dbReference>
<feature type="transmembrane region" description="Helical" evidence="2">
    <location>
        <begin position="813"/>
        <end position="833"/>
    </location>
</feature>
<gene>
    <name evidence="4" type="ORF">K5H97_09470</name>
</gene>
<dbReference type="InterPro" id="IPR048126">
    <property type="entry name" value="Toxin_VasX"/>
</dbReference>
<dbReference type="Pfam" id="PF20249">
    <property type="entry name" value="VasX_N"/>
    <property type="match status" value="1"/>
</dbReference>